<evidence type="ECO:0000259" key="7">
    <source>
        <dbReference type="PROSITE" id="PS50846"/>
    </source>
</evidence>
<dbReference type="PANTHER" id="PTHR45868:SF80">
    <property type="entry name" value="F15K9.8-RELATED"/>
    <property type="match status" value="1"/>
</dbReference>
<dbReference type="GO" id="GO:0046872">
    <property type="term" value="F:metal ion binding"/>
    <property type="evidence" value="ECO:0007669"/>
    <property type="project" value="UniProtKB-KW"/>
</dbReference>
<evidence type="ECO:0000313" key="8">
    <source>
        <dbReference type="EMBL" id="GMI69408.1"/>
    </source>
</evidence>
<keyword evidence="9" id="KW-1185">Reference proteome</keyword>
<feature type="domain" description="HMA" evidence="7">
    <location>
        <begin position="17"/>
        <end position="80"/>
    </location>
</feature>
<feature type="region of interest" description="Disordered" evidence="6">
    <location>
        <begin position="80"/>
        <end position="209"/>
    </location>
</feature>
<dbReference type="Proteomes" id="UP001165190">
    <property type="component" value="Unassembled WGS sequence"/>
</dbReference>
<feature type="compositionally biased region" description="Basic and acidic residues" evidence="6">
    <location>
        <begin position="99"/>
        <end position="119"/>
    </location>
</feature>
<dbReference type="InterPro" id="IPR036163">
    <property type="entry name" value="HMA_dom_sf"/>
</dbReference>
<comment type="caution">
    <text evidence="8">The sequence shown here is derived from an EMBL/GenBank/DDBJ whole genome shotgun (WGS) entry which is preliminary data.</text>
</comment>
<evidence type="ECO:0000256" key="6">
    <source>
        <dbReference type="SAM" id="MobiDB-lite"/>
    </source>
</evidence>
<dbReference type="OrthoDB" id="689350at2759"/>
<dbReference type="Gene3D" id="3.30.70.100">
    <property type="match status" value="1"/>
</dbReference>
<sequence>MAAKAADEDAVGGALKYKTWVFKVFIHCEGCRKKVKKVLQAIDGVYETKIDSQQHKVTVTSSVDAETLIKKLTKLGKHVELWPESKPEKKDKKPGKTNNNEKQKDGGEEAGGGDKHDPKINNSAEKPKPAASKNGGAGAAAAKGSARDNQHQAGDQMGGKSEEPHHPQSTNGASNGGNKKKKNKGQKGNPGGPNSETQPGGDIQSATALPVLARPEASIDLIPPNQPMYPYTPLLYGSPFCGVSYNTTCPSSTSSYYAPTMRYVPPAPPSYPNDKFSEDYYYDDDESGCSIM</sequence>
<dbReference type="InterPro" id="IPR006121">
    <property type="entry name" value="HMA_dom"/>
</dbReference>
<dbReference type="SUPFAM" id="SSF55008">
    <property type="entry name" value="HMA, heavy metal-associated domain"/>
    <property type="match status" value="1"/>
</dbReference>
<keyword evidence="2" id="KW-0479">Metal-binding</keyword>
<evidence type="ECO:0000256" key="3">
    <source>
        <dbReference type="ARBA" id="ARBA00023288"/>
    </source>
</evidence>
<feature type="compositionally biased region" description="Low complexity" evidence="6">
    <location>
        <begin position="129"/>
        <end position="144"/>
    </location>
</feature>
<dbReference type="FunFam" id="3.30.70.100:FF:000008">
    <property type="entry name" value="Copper transport protein ATOX1"/>
    <property type="match status" value="1"/>
</dbReference>
<dbReference type="CDD" id="cd00371">
    <property type="entry name" value="HMA"/>
    <property type="match status" value="1"/>
</dbReference>
<accession>A0A9W7LLS1</accession>
<evidence type="ECO:0000256" key="5">
    <source>
        <dbReference type="ARBA" id="ARBA00024045"/>
    </source>
</evidence>
<protein>
    <recommendedName>
        <fullName evidence="7">HMA domain-containing protein</fullName>
    </recommendedName>
</protein>
<evidence type="ECO:0000256" key="4">
    <source>
        <dbReference type="ARBA" id="ARBA00023289"/>
    </source>
</evidence>
<evidence type="ECO:0000256" key="1">
    <source>
        <dbReference type="ARBA" id="ARBA00022481"/>
    </source>
</evidence>
<keyword evidence="3" id="KW-0449">Lipoprotein</keyword>
<keyword evidence="1" id="KW-0488">Methylation</keyword>
<dbReference type="AlphaFoldDB" id="A0A9W7LLS1"/>
<gene>
    <name evidence="8" type="ORF">HRI_000610100</name>
</gene>
<dbReference type="EMBL" id="BSYR01000006">
    <property type="protein sequence ID" value="GMI69408.1"/>
    <property type="molecule type" value="Genomic_DNA"/>
</dbReference>
<name>A0A9W7LLS1_HIBTR</name>
<proteinExistence type="inferred from homology"/>
<evidence type="ECO:0000313" key="9">
    <source>
        <dbReference type="Proteomes" id="UP001165190"/>
    </source>
</evidence>
<dbReference type="Pfam" id="PF00403">
    <property type="entry name" value="HMA"/>
    <property type="match status" value="1"/>
</dbReference>
<dbReference type="PROSITE" id="PS50846">
    <property type="entry name" value="HMA_2"/>
    <property type="match status" value="1"/>
</dbReference>
<feature type="compositionally biased region" description="Basic and acidic residues" evidence="6">
    <location>
        <begin position="80"/>
        <end position="91"/>
    </location>
</feature>
<keyword evidence="4" id="KW-0636">Prenylation</keyword>
<organism evidence="8 9">
    <name type="scientific">Hibiscus trionum</name>
    <name type="common">Flower of an hour</name>
    <dbReference type="NCBI Taxonomy" id="183268"/>
    <lineage>
        <taxon>Eukaryota</taxon>
        <taxon>Viridiplantae</taxon>
        <taxon>Streptophyta</taxon>
        <taxon>Embryophyta</taxon>
        <taxon>Tracheophyta</taxon>
        <taxon>Spermatophyta</taxon>
        <taxon>Magnoliopsida</taxon>
        <taxon>eudicotyledons</taxon>
        <taxon>Gunneridae</taxon>
        <taxon>Pentapetalae</taxon>
        <taxon>rosids</taxon>
        <taxon>malvids</taxon>
        <taxon>Malvales</taxon>
        <taxon>Malvaceae</taxon>
        <taxon>Malvoideae</taxon>
        <taxon>Hibiscus</taxon>
    </lineage>
</organism>
<evidence type="ECO:0000256" key="2">
    <source>
        <dbReference type="ARBA" id="ARBA00022723"/>
    </source>
</evidence>
<dbReference type="PANTHER" id="PTHR45868">
    <property type="entry name" value="HEAVY METAL-ASSOCIATED ISOPRENYLATED PLANT PROTEIN 33-RELATED"/>
    <property type="match status" value="1"/>
</dbReference>
<comment type="similarity">
    <text evidence="5">Belongs to the HIPP family.</text>
</comment>
<reference evidence="8" key="1">
    <citation type="submission" date="2023-05" db="EMBL/GenBank/DDBJ databases">
        <title>Genome and transcriptome analyses reveal genes involved in the formation of fine ridges on petal epidermal cells in Hibiscus trionum.</title>
        <authorList>
            <person name="Koshimizu S."/>
            <person name="Masuda S."/>
            <person name="Ishii T."/>
            <person name="Shirasu K."/>
            <person name="Hoshino A."/>
            <person name="Arita M."/>
        </authorList>
    </citation>
    <scope>NUCLEOTIDE SEQUENCE</scope>
    <source>
        <strain evidence="8">Hamamatsu line</strain>
    </source>
</reference>